<evidence type="ECO:0000313" key="4">
    <source>
        <dbReference type="Proteomes" id="UP000631114"/>
    </source>
</evidence>
<sequence length="132" mass="14878">KSDGMKKSMEGLLYGARVDVVFAGHVHAYERFLAQSAKIFWHAFTVTKLTVRGPVHITIGDGETVKALLASKYIDPKPETSLFREASFEHGRFKVVNTSHALWEWHRNDDVQSIVADTVWLRSHVSDPACKV</sequence>
<dbReference type="GO" id="GO:0003993">
    <property type="term" value="F:acid phosphatase activity"/>
    <property type="evidence" value="ECO:0007669"/>
    <property type="project" value="InterPro"/>
</dbReference>
<dbReference type="PANTHER" id="PTHR22953:SF153">
    <property type="entry name" value="PURPLE ACID PHOSPHATASE"/>
    <property type="match status" value="1"/>
</dbReference>
<dbReference type="AlphaFoldDB" id="A0A835IYR7"/>
<dbReference type="EMBL" id="JADFTS010000001">
    <property type="protein sequence ID" value="KAF9626250.1"/>
    <property type="molecule type" value="Genomic_DNA"/>
</dbReference>
<dbReference type="Pfam" id="PF14008">
    <property type="entry name" value="Metallophos_C"/>
    <property type="match status" value="1"/>
</dbReference>
<dbReference type="InterPro" id="IPR039331">
    <property type="entry name" value="PAPs-like"/>
</dbReference>
<comment type="caution">
    <text evidence="3">The sequence shown here is derived from an EMBL/GenBank/DDBJ whole genome shotgun (WGS) entry which is preliminary data.</text>
</comment>
<protein>
    <recommendedName>
        <fullName evidence="2">Purple acid phosphatase C-terminal domain-containing protein</fullName>
    </recommendedName>
</protein>
<name>A0A835IYR7_9MAGN</name>
<dbReference type="InterPro" id="IPR029052">
    <property type="entry name" value="Metallo-depent_PP-like"/>
</dbReference>
<dbReference type="SUPFAM" id="SSF56300">
    <property type="entry name" value="Metallo-dependent phosphatases"/>
    <property type="match status" value="1"/>
</dbReference>
<reference evidence="3 4" key="1">
    <citation type="submission" date="2020-10" db="EMBL/GenBank/DDBJ databases">
        <title>The Coptis chinensis genome and diversification of protoberbering-type alkaloids.</title>
        <authorList>
            <person name="Wang B."/>
            <person name="Shu S."/>
            <person name="Song C."/>
            <person name="Liu Y."/>
        </authorList>
    </citation>
    <scope>NUCLEOTIDE SEQUENCE [LARGE SCALE GENOMIC DNA]</scope>
    <source>
        <strain evidence="3">HL-2020</strain>
        <tissue evidence="3">Leaf</tissue>
    </source>
</reference>
<proteinExistence type="predicted"/>
<organism evidence="3 4">
    <name type="scientific">Coptis chinensis</name>
    <dbReference type="NCBI Taxonomy" id="261450"/>
    <lineage>
        <taxon>Eukaryota</taxon>
        <taxon>Viridiplantae</taxon>
        <taxon>Streptophyta</taxon>
        <taxon>Embryophyta</taxon>
        <taxon>Tracheophyta</taxon>
        <taxon>Spermatophyta</taxon>
        <taxon>Magnoliopsida</taxon>
        <taxon>Ranunculales</taxon>
        <taxon>Ranunculaceae</taxon>
        <taxon>Coptidoideae</taxon>
        <taxon>Coptis</taxon>
    </lineage>
</organism>
<keyword evidence="1" id="KW-0732">Signal</keyword>
<keyword evidence="4" id="KW-1185">Reference proteome</keyword>
<evidence type="ECO:0000259" key="2">
    <source>
        <dbReference type="Pfam" id="PF14008"/>
    </source>
</evidence>
<evidence type="ECO:0000256" key="1">
    <source>
        <dbReference type="ARBA" id="ARBA00022729"/>
    </source>
</evidence>
<dbReference type="InterPro" id="IPR025733">
    <property type="entry name" value="PAPs_C"/>
</dbReference>
<evidence type="ECO:0000313" key="3">
    <source>
        <dbReference type="EMBL" id="KAF9626250.1"/>
    </source>
</evidence>
<feature type="non-terminal residue" evidence="3">
    <location>
        <position position="1"/>
    </location>
</feature>
<dbReference type="Proteomes" id="UP000631114">
    <property type="component" value="Unassembled WGS sequence"/>
</dbReference>
<dbReference type="PANTHER" id="PTHR22953">
    <property type="entry name" value="ACID PHOSPHATASE RELATED"/>
    <property type="match status" value="1"/>
</dbReference>
<dbReference type="Gene3D" id="3.60.21.10">
    <property type="match status" value="1"/>
</dbReference>
<gene>
    <name evidence="3" type="ORF">IFM89_031642</name>
</gene>
<feature type="domain" description="Purple acid phosphatase C-terminal" evidence="2">
    <location>
        <begin position="53"/>
        <end position="111"/>
    </location>
</feature>
<dbReference type="OrthoDB" id="45007at2759"/>
<accession>A0A835IYR7</accession>